<accession>G4ZQG7</accession>
<dbReference type="Proteomes" id="UP000002640">
    <property type="component" value="Unassembled WGS sequence"/>
</dbReference>
<dbReference type="SMR" id="G4ZQG7"/>
<keyword evidence="2" id="KW-1185">Reference proteome</keyword>
<gene>
    <name evidence="1" type="ORF">PHYSODRAFT_333735</name>
</gene>
<protein>
    <recommendedName>
        <fullName evidence="3">Ankyrin repeat-containing domain</fullName>
    </recommendedName>
</protein>
<evidence type="ECO:0008006" key="3">
    <source>
        <dbReference type="Google" id="ProtNLM"/>
    </source>
</evidence>
<dbReference type="AlphaFoldDB" id="G4ZQG7"/>
<dbReference type="SUPFAM" id="SSF48403">
    <property type="entry name" value="Ankyrin repeat"/>
    <property type="match status" value="1"/>
</dbReference>
<dbReference type="InParanoid" id="G4ZQG7"/>
<dbReference type="InterPro" id="IPR036770">
    <property type="entry name" value="Ankyrin_rpt-contain_sf"/>
</dbReference>
<dbReference type="GeneID" id="20646711"/>
<reference evidence="1 2" key="1">
    <citation type="journal article" date="2006" name="Science">
        <title>Phytophthora genome sequences uncover evolutionary origins and mechanisms of pathogenesis.</title>
        <authorList>
            <person name="Tyler B.M."/>
            <person name="Tripathy S."/>
            <person name="Zhang X."/>
            <person name="Dehal P."/>
            <person name="Jiang R.H."/>
            <person name="Aerts A."/>
            <person name="Arredondo F.D."/>
            <person name="Baxter L."/>
            <person name="Bensasson D."/>
            <person name="Beynon J.L."/>
            <person name="Chapman J."/>
            <person name="Damasceno C.M."/>
            <person name="Dorrance A.E."/>
            <person name="Dou D."/>
            <person name="Dickerman A.W."/>
            <person name="Dubchak I.L."/>
            <person name="Garbelotto M."/>
            <person name="Gijzen M."/>
            <person name="Gordon S.G."/>
            <person name="Govers F."/>
            <person name="Grunwald N.J."/>
            <person name="Huang W."/>
            <person name="Ivors K.L."/>
            <person name="Jones R.W."/>
            <person name="Kamoun S."/>
            <person name="Krampis K."/>
            <person name="Lamour K.H."/>
            <person name="Lee M.K."/>
            <person name="McDonald W.H."/>
            <person name="Medina M."/>
            <person name="Meijer H.J."/>
            <person name="Nordberg E.K."/>
            <person name="Maclean D.J."/>
            <person name="Ospina-Giraldo M.D."/>
            <person name="Morris P.F."/>
            <person name="Phuntumart V."/>
            <person name="Putnam N.H."/>
            <person name="Rash S."/>
            <person name="Rose J.K."/>
            <person name="Sakihama Y."/>
            <person name="Salamov A.A."/>
            <person name="Savidor A."/>
            <person name="Scheuring C.F."/>
            <person name="Smith B.M."/>
            <person name="Sobral B.W."/>
            <person name="Terry A."/>
            <person name="Torto-Alalibo T.A."/>
            <person name="Win J."/>
            <person name="Xu Z."/>
            <person name="Zhang H."/>
            <person name="Grigoriev I.V."/>
            <person name="Rokhsar D.S."/>
            <person name="Boore J.L."/>
        </authorList>
    </citation>
    <scope>NUCLEOTIDE SEQUENCE [LARGE SCALE GENOMIC DNA]</scope>
    <source>
        <strain evidence="1 2">P6497</strain>
    </source>
</reference>
<dbReference type="InterPro" id="IPR052050">
    <property type="entry name" value="SecEffector_AnkRepeat"/>
</dbReference>
<evidence type="ECO:0000313" key="1">
    <source>
        <dbReference type="EMBL" id="EGZ15495.1"/>
    </source>
</evidence>
<dbReference type="RefSeq" id="XP_009529244.1">
    <property type="nucleotide sequence ID" value="XM_009530949.1"/>
</dbReference>
<evidence type="ECO:0000313" key="2">
    <source>
        <dbReference type="Proteomes" id="UP000002640"/>
    </source>
</evidence>
<dbReference type="EMBL" id="JH159155">
    <property type="protein sequence ID" value="EGZ15495.1"/>
    <property type="molecule type" value="Genomic_DNA"/>
</dbReference>
<name>G4ZQG7_PHYSP</name>
<organism evidence="1 2">
    <name type="scientific">Phytophthora sojae (strain P6497)</name>
    <name type="common">Soybean stem and root rot agent</name>
    <name type="synonym">Phytophthora megasperma f. sp. glycines</name>
    <dbReference type="NCBI Taxonomy" id="1094619"/>
    <lineage>
        <taxon>Eukaryota</taxon>
        <taxon>Sar</taxon>
        <taxon>Stramenopiles</taxon>
        <taxon>Oomycota</taxon>
        <taxon>Peronosporomycetes</taxon>
        <taxon>Peronosporales</taxon>
        <taxon>Peronosporaceae</taxon>
        <taxon>Phytophthora</taxon>
    </lineage>
</organism>
<proteinExistence type="predicted"/>
<dbReference type="Gene3D" id="1.25.40.20">
    <property type="entry name" value="Ankyrin repeat-containing domain"/>
    <property type="match status" value="1"/>
</dbReference>
<sequence>MHDEAADLRPTKRLKGVQLPHQVQDLPHVMKLIDEFVMSVSEALVAAAATNQVEWLSRLLDRPALSDQEECVASTATEVAAAHGHCDVINFMYSSWDDPDLTWARQSCKFFLFKAIAGGHVAAYKLLLSLYGDRLVLLPALEQAVTLGQQEIVSTTISALNGKGVPLVDALLLTAKHGELNLMTRVLDTYPHAEVLGPLAAYRVMLEACSHGYLDMVQFLNEKYGQRLYTHDGYDANTPAALAIAIANSHMDVAEYLYANNGFNPSFIDPVLSSAIDAGQLGLVKRFFDDGLLNGSESVLGKAFVCAAGSGQLAITKFLKSKSTFGISDFFFTEAIMKAVWSGSLETVEFLYPADDHLMYPGFLDIVFTSAASSGQLEIVRFLDSKRQVSPDLMLKTFMETTWNWVLDGKTIPDQVGVLEFLYTKAGVAHEMISYAFMDAVRGSSVEVVKFLYEKGDISADLVDEAFRCATCEISADVVEFLYKTGGVSSESVGCVFWNAVADDDVYVLDCLFKCGCIPQTWVEDVLLHHISTCSSRVKQFFHMKHRR</sequence>
<dbReference type="KEGG" id="psoj:PHYSODRAFT_333735"/>
<dbReference type="PANTHER" id="PTHR46586">
    <property type="entry name" value="ANKYRIN REPEAT-CONTAINING PROTEIN"/>
    <property type="match status" value="1"/>
</dbReference>
<dbReference type="PANTHER" id="PTHR46586:SF3">
    <property type="entry name" value="ANKYRIN REPEAT-CONTAINING PROTEIN"/>
    <property type="match status" value="1"/>
</dbReference>